<protein>
    <submittedName>
        <fullName evidence="1">Uncharacterized protein</fullName>
    </submittedName>
</protein>
<proteinExistence type="predicted"/>
<sequence>MPNGQPAYARIVPVPKCSGCWFLVGPLQEAVATILAESLVAFEAMSKDETEGKTQLYNGRWQIKHPEKVARKDWDRWVQAIQRATPTMLKRKNQ</sequence>
<organism evidence="1 2">
    <name type="scientific">Candidatus Berkelbacteria bacterium CG1_02_42_45</name>
    <dbReference type="NCBI Taxonomy" id="1805036"/>
    <lineage>
        <taxon>Bacteria</taxon>
        <taxon>Candidatus Berkelbacteria</taxon>
    </lineage>
</organism>
<evidence type="ECO:0000313" key="1">
    <source>
        <dbReference type="EMBL" id="OIN89069.1"/>
    </source>
</evidence>
<name>A0A1J4RSZ3_9BACT</name>
<comment type="caution">
    <text evidence="1">The sequence shown here is derived from an EMBL/GenBank/DDBJ whole genome shotgun (WGS) entry which is preliminary data.</text>
</comment>
<gene>
    <name evidence="1" type="ORF">AUJ40_02465</name>
</gene>
<dbReference type="Proteomes" id="UP000182753">
    <property type="component" value="Unassembled WGS sequence"/>
</dbReference>
<accession>A0A1J4RSZ3</accession>
<dbReference type="EMBL" id="MNUJ01000051">
    <property type="protein sequence ID" value="OIN89069.1"/>
    <property type="molecule type" value="Genomic_DNA"/>
</dbReference>
<reference evidence="1 2" key="1">
    <citation type="journal article" date="2016" name="Environ. Microbiol.">
        <title>Genomic resolution of a cold subsurface aquifer community provides metabolic insights for novel microbes adapted to high CO concentrations.</title>
        <authorList>
            <person name="Probst A.J."/>
            <person name="Castelle C.J."/>
            <person name="Singh A."/>
            <person name="Brown C.T."/>
            <person name="Anantharaman K."/>
            <person name="Sharon I."/>
            <person name="Hug L.A."/>
            <person name="Burstein D."/>
            <person name="Emerson J.B."/>
            <person name="Thomas B.C."/>
            <person name="Banfield J.F."/>
        </authorList>
    </citation>
    <scope>NUCLEOTIDE SEQUENCE [LARGE SCALE GENOMIC DNA]</scope>
    <source>
        <strain evidence="1">CG1_02_42_45</strain>
    </source>
</reference>
<evidence type="ECO:0000313" key="2">
    <source>
        <dbReference type="Proteomes" id="UP000182753"/>
    </source>
</evidence>
<dbReference type="AlphaFoldDB" id="A0A1J4RSZ3"/>